<accession>A0ABW7DSK8</accession>
<reference evidence="1 2" key="1">
    <citation type="submission" date="2024-10" db="EMBL/GenBank/DDBJ databases">
        <authorList>
            <person name="Sang B.-I."/>
            <person name="Prabhaharan D."/>
        </authorList>
    </citation>
    <scope>NUCLEOTIDE SEQUENCE [LARGE SCALE GENOMIC DNA]</scope>
    <source>
        <strain evidence="1 2">MH</strain>
    </source>
</reference>
<organism evidence="1 2">
    <name type="scientific">Megasphaera hexanoica</name>
    <dbReference type="NCBI Taxonomy" id="1675036"/>
    <lineage>
        <taxon>Bacteria</taxon>
        <taxon>Bacillati</taxon>
        <taxon>Bacillota</taxon>
        <taxon>Negativicutes</taxon>
        <taxon>Veillonellales</taxon>
        <taxon>Veillonellaceae</taxon>
        <taxon>Megasphaera</taxon>
    </lineage>
</organism>
<name>A0ABW7DSK8_9FIRM</name>
<dbReference type="EMBL" id="JBIEKR010000013">
    <property type="protein sequence ID" value="MFG6274038.1"/>
    <property type="molecule type" value="Genomic_DNA"/>
</dbReference>
<proteinExistence type="predicted"/>
<sequence>MAKTVKINNVTYESVPQVSIPLSSGTGNANYYETTGATATASDILQGKTAFLNAGQSTGSMPNNGAIAGEINKKDGIYTVAAGYHDGKGTVQLSETEQAKLVSENIKAGSTILGVSGKTSVVDTSDATGTSGTILSGSTAYVNGAKITGTLTTAKITQDSTSKILTIK</sequence>
<dbReference type="RefSeq" id="WP_113855183.1">
    <property type="nucleotide sequence ID" value="NZ_CP011940.1"/>
</dbReference>
<dbReference type="Proteomes" id="UP001605989">
    <property type="component" value="Unassembled WGS sequence"/>
</dbReference>
<comment type="caution">
    <text evidence="1">The sequence shown here is derived from an EMBL/GenBank/DDBJ whole genome shotgun (WGS) entry which is preliminary data.</text>
</comment>
<evidence type="ECO:0000313" key="1">
    <source>
        <dbReference type="EMBL" id="MFG6274038.1"/>
    </source>
</evidence>
<gene>
    <name evidence="1" type="ORF">ACGTZG_12675</name>
</gene>
<evidence type="ECO:0000313" key="2">
    <source>
        <dbReference type="Proteomes" id="UP001605989"/>
    </source>
</evidence>
<protein>
    <submittedName>
        <fullName evidence="1">Uncharacterized protein</fullName>
    </submittedName>
</protein>
<keyword evidence="2" id="KW-1185">Reference proteome</keyword>